<keyword evidence="3" id="KW-1133">Transmembrane helix</keyword>
<sequence>MNKKGTIHFKGQLKLYMQWPVVMTILLIAMNIWIYMVDQSAGFLMSIFVIIYAIIAFILYVNNRSLIFAELVEFATQYSGVQDILLRELAIPYAILMDDGKILWGNSQFAEAIGPGFRPDTYLSKYIPELNRSVFPKEEKEGQRLEVSYMGRDYSVDLCKVPVTGFSQKEPVLEIPEGKEYFITLYMNDVTDLNQAVAEVEDQKLVAGLIYIDNYDEVIESVEEVRQSLLIALIDRKINQYVARMDGIVKKLEKDRYFIIVKNFYFHKMEEDHFSILDDVKEISVGNKIPATLSIGLGFSEETYGQSYDYARVAIDLALARGGDQAVIKNQDGIKYYGGKREQTSKNTRVKARVKAEALREFMIAKDQVLIMGHKLGDSDSFGAAIGIYKIAASMEKKAHIVINDITASLKPLYNEFKENDHYPEDMFVDSQEALRLVDDNTMVVVVDVNKPPITECEELLGMVKTIAVLDHHRQGSKAIENAVLSYVEPYASSTCEMVAEVLQYISDDIRLDPIEANCIYAGIMIDTNNFTNRTGVRTFEAAAFLRRNGADVTHVHKIFRDDLEAYRAKAAIIGRAEIYRDCFIIARGAEEDIESPTIVGAQASNELLNISQVKAAFVLTEYHGKVYVSARSIDEINVQIIMERIGGGGHINSAGAQFENTDLEGDIETLKQIIDDMIEGGDITV</sequence>
<feature type="binding site" evidence="2">
    <location>
        <position position="374"/>
    </location>
    <ligand>
        <name>Mn(2+)</name>
        <dbReference type="ChEBI" id="CHEBI:29035"/>
        <label>1</label>
    </ligand>
</feature>
<dbReference type="EC" id="3.1.4.-" evidence="1"/>
<comment type="catalytic activity">
    <reaction evidence="1">
        <text>3',3'-c-di-AMP + H2O = 5'-O-phosphonoadenylyl-(3'-&gt;5')-adenosine + H(+)</text>
        <dbReference type="Rhea" id="RHEA:54420"/>
        <dbReference type="ChEBI" id="CHEBI:15377"/>
        <dbReference type="ChEBI" id="CHEBI:15378"/>
        <dbReference type="ChEBI" id="CHEBI:71500"/>
        <dbReference type="ChEBI" id="CHEBI:138171"/>
    </reaction>
</comment>
<dbReference type="PANTHER" id="PTHR47618:SF2">
    <property type="entry name" value="CYCLIC-DI-AMP PHOSPHODIESTERASE GDPP"/>
    <property type="match status" value="1"/>
</dbReference>
<reference evidence="6 7" key="1">
    <citation type="submission" date="2018-08" db="EMBL/GenBank/DDBJ databases">
        <title>A genome reference for cultivated species of the human gut microbiota.</title>
        <authorList>
            <person name="Zou Y."/>
            <person name="Xue W."/>
            <person name="Luo G."/>
        </authorList>
    </citation>
    <scope>NUCLEOTIDE SEQUENCE [LARGE SCALE GENOMIC DNA]</scope>
    <source>
        <strain evidence="6 7">AF37-2AT</strain>
    </source>
</reference>
<comment type="cofactor">
    <cofactor evidence="2">
        <name>Mn(2+)</name>
        <dbReference type="ChEBI" id="CHEBI:29035"/>
    </cofactor>
    <text evidence="2">For phosphodiesterase activity, probably binds 2 Mn(2+) per subunit.</text>
</comment>
<evidence type="ECO:0000313" key="6">
    <source>
        <dbReference type="EMBL" id="RGE87868.1"/>
    </source>
</evidence>
<dbReference type="GeneID" id="97191685"/>
<keyword evidence="1" id="KW-1003">Cell membrane</keyword>
<evidence type="ECO:0000256" key="1">
    <source>
        <dbReference type="PIRNR" id="PIRNR026583"/>
    </source>
</evidence>
<dbReference type="Gene3D" id="3.90.1640.10">
    <property type="entry name" value="inorganic pyrophosphatase (n-terminal core)"/>
    <property type="match status" value="1"/>
</dbReference>
<evidence type="ECO:0000256" key="2">
    <source>
        <dbReference type="PIRSR" id="PIRSR026583-50"/>
    </source>
</evidence>
<comment type="subcellular location">
    <subcellularLocation>
        <location evidence="1">Cell membrane</location>
    </subcellularLocation>
</comment>
<feature type="transmembrane region" description="Helical" evidence="3">
    <location>
        <begin position="42"/>
        <end position="61"/>
    </location>
</feature>
<feature type="binding site" evidence="2">
    <location>
        <position position="380"/>
    </location>
    <ligand>
        <name>Mn(2+)</name>
        <dbReference type="ChEBI" id="CHEBI:29035"/>
        <label>2</label>
    </ligand>
</feature>
<dbReference type="Pfam" id="PF01368">
    <property type="entry name" value="DHH"/>
    <property type="match status" value="1"/>
</dbReference>
<keyword evidence="1 3" id="KW-0472">Membrane</keyword>
<keyword evidence="1" id="KW-0378">Hydrolase</keyword>
<comment type="similarity">
    <text evidence="1">Belongs to the GdpP/PdeA phosphodiesterase family.</text>
</comment>
<comment type="caution">
    <text evidence="6">The sequence shown here is derived from an EMBL/GenBank/DDBJ whole genome shotgun (WGS) entry which is preliminary data.</text>
</comment>
<dbReference type="Gene3D" id="3.10.310.30">
    <property type="match status" value="1"/>
</dbReference>
<evidence type="ECO:0000256" key="3">
    <source>
        <dbReference type="SAM" id="Phobius"/>
    </source>
</evidence>
<dbReference type="FunFam" id="3.90.1640.10:FF:000002">
    <property type="entry name" value="Cyclic-di-AMP phosphodiesterase"/>
    <property type="match status" value="1"/>
</dbReference>
<organism evidence="6 7">
    <name type="scientific">Sellimonas intestinalis</name>
    <dbReference type="NCBI Taxonomy" id="1653434"/>
    <lineage>
        <taxon>Bacteria</taxon>
        <taxon>Bacillati</taxon>
        <taxon>Bacillota</taxon>
        <taxon>Clostridia</taxon>
        <taxon>Lachnospirales</taxon>
        <taxon>Lachnospiraceae</taxon>
        <taxon>Sellimonas</taxon>
    </lineage>
</organism>
<evidence type="ECO:0000313" key="7">
    <source>
        <dbReference type="Proteomes" id="UP000261080"/>
    </source>
</evidence>
<keyword evidence="3" id="KW-0812">Transmembrane</keyword>
<dbReference type="GO" id="GO:0005886">
    <property type="term" value="C:plasma membrane"/>
    <property type="evidence" value="ECO:0007669"/>
    <property type="project" value="UniProtKB-SubCell"/>
</dbReference>
<feature type="binding site" evidence="2">
    <location>
        <position position="448"/>
    </location>
    <ligand>
        <name>Mn(2+)</name>
        <dbReference type="ChEBI" id="CHEBI:29035"/>
        <label>1</label>
    </ligand>
</feature>
<feature type="domain" description="DHHA1" evidence="5">
    <location>
        <begin position="602"/>
        <end position="680"/>
    </location>
</feature>
<protein>
    <recommendedName>
        <fullName evidence="1">Cyclic-di-AMP phosphodiesterase</fullName>
        <ecNumber evidence="1">3.1.4.-</ecNumber>
    </recommendedName>
</protein>
<feature type="binding site" evidence="2">
    <location>
        <position position="378"/>
    </location>
    <ligand>
        <name>Mn(2+)</name>
        <dbReference type="ChEBI" id="CHEBI:29035"/>
        <label>1</label>
    </ligand>
</feature>
<gene>
    <name evidence="6" type="ORF">DW016_07095</name>
</gene>
<dbReference type="InterPro" id="IPR051319">
    <property type="entry name" value="Oligoribo/pAp-PDE_c-di-AMP_PDE"/>
</dbReference>
<dbReference type="InterPro" id="IPR001667">
    <property type="entry name" value="DDH_dom"/>
</dbReference>
<proteinExistence type="inferred from homology"/>
<dbReference type="SUPFAM" id="SSF64182">
    <property type="entry name" value="DHH phosphoesterases"/>
    <property type="match status" value="1"/>
</dbReference>
<feature type="transmembrane region" description="Helical" evidence="3">
    <location>
        <begin position="16"/>
        <end position="36"/>
    </location>
</feature>
<feature type="binding site" evidence="2">
    <location>
        <position position="527"/>
    </location>
    <ligand>
        <name>Mn(2+)</name>
        <dbReference type="ChEBI" id="CHEBI:29035"/>
        <label>2</label>
    </ligand>
</feature>
<dbReference type="EMBL" id="QVLX01000003">
    <property type="protein sequence ID" value="RGE87868.1"/>
    <property type="molecule type" value="Genomic_DNA"/>
</dbReference>
<dbReference type="RefSeq" id="WP_024731689.1">
    <property type="nucleotide sequence ID" value="NZ_BAABYU010000001.1"/>
</dbReference>
<dbReference type="AlphaFoldDB" id="A0A3E3K2S7"/>
<feature type="domain" description="DDH" evidence="4">
    <location>
        <begin position="368"/>
        <end position="524"/>
    </location>
</feature>
<dbReference type="GO" id="GO:0106409">
    <property type="term" value="F:cyclic-di-AMP phosphodiesterase activity"/>
    <property type="evidence" value="ECO:0007669"/>
    <property type="project" value="RHEA"/>
</dbReference>
<dbReference type="InterPro" id="IPR014528">
    <property type="entry name" value="GdpP/PdeA"/>
</dbReference>
<dbReference type="Proteomes" id="UP000261080">
    <property type="component" value="Unassembled WGS sequence"/>
</dbReference>
<dbReference type="PIRSF" id="PIRSF026583">
    <property type="entry name" value="YybT"/>
    <property type="match status" value="1"/>
</dbReference>
<feature type="binding site" evidence="2">
    <location>
        <position position="472"/>
    </location>
    <ligand>
        <name>Mn(2+)</name>
        <dbReference type="ChEBI" id="CHEBI:29035"/>
        <label>2</label>
    </ligand>
</feature>
<dbReference type="PANTHER" id="PTHR47618">
    <property type="entry name" value="BIFUNCTIONAL OLIGORIBONUCLEASE AND PAP PHOSPHATASE NRNA"/>
    <property type="match status" value="1"/>
</dbReference>
<name>A0A3E3K2S7_9FIRM</name>
<dbReference type="Pfam" id="PF24898">
    <property type="entry name" value="GGDEF_GdpP"/>
    <property type="match status" value="1"/>
</dbReference>
<dbReference type="GO" id="GO:0046872">
    <property type="term" value="F:metal ion binding"/>
    <property type="evidence" value="ECO:0007669"/>
    <property type="project" value="UniProtKB-KW"/>
</dbReference>
<dbReference type="GO" id="GO:0016787">
    <property type="term" value="F:hydrolase activity"/>
    <property type="evidence" value="ECO:0007669"/>
    <property type="project" value="UniProtKB-UniRule"/>
</dbReference>
<dbReference type="GO" id="GO:0003676">
    <property type="term" value="F:nucleic acid binding"/>
    <property type="evidence" value="ECO:0007669"/>
    <property type="project" value="UniProtKB-UniRule"/>
</dbReference>
<feature type="binding site" evidence="2">
    <location>
        <position position="448"/>
    </location>
    <ligand>
        <name>Mn(2+)</name>
        <dbReference type="ChEBI" id="CHEBI:29035"/>
        <label>2</label>
    </ligand>
</feature>
<keyword evidence="2" id="KW-0479">Metal-binding</keyword>
<evidence type="ECO:0000259" key="5">
    <source>
        <dbReference type="Pfam" id="PF02272"/>
    </source>
</evidence>
<evidence type="ECO:0000259" key="4">
    <source>
        <dbReference type="Pfam" id="PF01368"/>
    </source>
</evidence>
<keyword evidence="2" id="KW-0464">Manganese</keyword>
<keyword evidence="7" id="KW-1185">Reference proteome</keyword>
<dbReference type="OrthoDB" id="9759476at2"/>
<accession>A0A3E3K2S7</accession>
<comment type="function">
    <text evidence="1">Has phosphodiesterase (PDE) activity against cyclic-di-AMP (c-di-AMP).</text>
</comment>
<dbReference type="InterPro" id="IPR038763">
    <property type="entry name" value="DHH_sf"/>
</dbReference>
<dbReference type="Pfam" id="PF02272">
    <property type="entry name" value="DHHA1"/>
    <property type="match status" value="1"/>
</dbReference>
<dbReference type="InterPro" id="IPR003156">
    <property type="entry name" value="DHHA1_dom"/>
</dbReference>